<evidence type="ECO:0000313" key="1">
    <source>
        <dbReference type="EMBL" id="NTC30844.1"/>
    </source>
</evidence>
<dbReference type="Proteomes" id="UP000702952">
    <property type="component" value="Unassembled WGS sequence"/>
</dbReference>
<accession>A0AA44F7H1</accession>
<organism evidence="1 2">
    <name type="scientific">Agrobacterium tumefaciens</name>
    <dbReference type="NCBI Taxonomy" id="358"/>
    <lineage>
        <taxon>Bacteria</taxon>
        <taxon>Pseudomonadati</taxon>
        <taxon>Pseudomonadota</taxon>
        <taxon>Alphaproteobacteria</taxon>
        <taxon>Hyphomicrobiales</taxon>
        <taxon>Rhizobiaceae</taxon>
        <taxon>Rhizobium/Agrobacterium group</taxon>
        <taxon>Agrobacterium</taxon>
        <taxon>Agrobacterium tumefaciens complex</taxon>
    </lineage>
</organism>
<name>A0AA44F7H1_AGRTU</name>
<sequence length="67" mass="7030">MAEKVIVQLDLDTSAIMAATDALNELAIAADKAKNALDGLFGAPESMVTVAVDGSGSRTEEVSRFFR</sequence>
<dbReference type="RefSeq" id="WP_065660499.1">
    <property type="nucleotide sequence ID" value="NZ_CP123839.1"/>
</dbReference>
<comment type="caution">
    <text evidence="1">The sequence shown here is derived from an EMBL/GenBank/DDBJ whole genome shotgun (WGS) entry which is preliminary data.</text>
</comment>
<protein>
    <submittedName>
        <fullName evidence="1">Uncharacterized protein</fullName>
    </submittedName>
</protein>
<dbReference type="EMBL" id="JAAMAY010000033">
    <property type="protein sequence ID" value="NTC30844.1"/>
    <property type="molecule type" value="Genomic_DNA"/>
</dbReference>
<dbReference type="AlphaFoldDB" id="A0AA44F7H1"/>
<gene>
    <name evidence="1" type="ORF">G6M46_22185</name>
</gene>
<proteinExistence type="predicted"/>
<evidence type="ECO:0000313" key="2">
    <source>
        <dbReference type="Proteomes" id="UP000702952"/>
    </source>
</evidence>
<reference evidence="1" key="1">
    <citation type="journal article" date="2020" name="Science">
        <title>Unexpected conservation and global transmission of agrobacterial virulence plasmids.</title>
        <authorList>
            <person name="Weisberg A.J."/>
            <person name="Davis E.W. 2nd"/>
            <person name="Tabima J."/>
            <person name="Belcher M.S."/>
            <person name="Miller M."/>
            <person name="Kuo C.H."/>
            <person name="Loper J.E."/>
            <person name="Grunwald N.J."/>
            <person name="Putnam M.L."/>
            <person name="Chang J.H."/>
        </authorList>
    </citation>
    <scope>NUCLEOTIDE SEQUENCE</scope>
    <source>
        <strain evidence="1">17-1853-1a</strain>
    </source>
</reference>